<evidence type="ECO:0000256" key="1">
    <source>
        <dbReference type="SAM" id="MobiDB-lite"/>
    </source>
</evidence>
<evidence type="ECO:0000313" key="3">
    <source>
        <dbReference type="Proteomes" id="UP001254759"/>
    </source>
</evidence>
<dbReference type="EMBL" id="JAVDTT010000002">
    <property type="protein sequence ID" value="MDR6841928.1"/>
    <property type="molecule type" value="Genomic_DNA"/>
</dbReference>
<gene>
    <name evidence="2" type="ORF">J2W94_002213</name>
</gene>
<comment type="caution">
    <text evidence="2">The sequence shown here is derived from an EMBL/GenBank/DDBJ whole genome shotgun (WGS) entry which is preliminary data.</text>
</comment>
<name>A0ABU1RT33_9GAMM</name>
<evidence type="ECO:0000313" key="2">
    <source>
        <dbReference type="EMBL" id="MDR6841928.1"/>
    </source>
</evidence>
<feature type="compositionally biased region" description="Polar residues" evidence="1">
    <location>
        <begin position="57"/>
        <end position="68"/>
    </location>
</feature>
<dbReference type="Proteomes" id="UP001254759">
    <property type="component" value="Unassembled WGS sequence"/>
</dbReference>
<keyword evidence="3" id="KW-1185">Reference proteome</keyword>
<proteinExistence type="predicted"/>
<reference evidence="2 3" key="1">
    <citation type="submission" date="2023-07" db="EMBL/GenBank/DDBJ databases">
        <title>Sorghum-associated microbial communities from plants grown in Nebraska, USA.</title>
        <authorList>
            <person name="Schachtman D."/>
        </authorList>
    </citation>
    <scope>NUCLEOTIDE SEQUENCE [LARGE SCALE GENOMIC DNA]</scope>
    <source>
        <strain evidence="2 3">BE107</strain>
    </source>
</reference>
<accession>A0ABU1RT33</accession>
<protein>
    <submittedName>
        <fullName evidence="2">Uncharacterized protein</fullName>
    </submittedName>
</protein>
<sequence>MPGFPLWRKHLRKEDVAGAASRHELWLACLKQDQELAAGRRSHGGGIQAGVADPRNRSNTPSRVSRSV</sequence>
<organism evidence="2 3">
    <name type="scientific">Pseudoxanthomonas sacheonensis</name>
    <dbReference type="NCBI Taxonomy" id="443615"/>
    <lineage>
        <taxon>Bacteria</taxon>
        <taxon>Pseudomonadati</taxon>
        <taxon>Pseudomonadota</taxon>
        <taxon>Gammaproteobacteria</taxon>
        <taxon>Lysobacterales</taxon>
        <taxon>Lysobacteraceae</taxon>
        <taxon>Pseudoxanthomonas</taxon>
    </lineage>
</organism>
<feature type="region of interest" description="Disordered" evidence="1">
    <location>
        <begin position="37"/>
        <end position="68"/>
    </location>
</feature>